<reference evidence="1 2" key="1">
    <citation type="submission" date="2019-03" db="EMBL/GenBank/DDBJ databases">
        <title>Genomic Encyclopedia of Archaeal and Bacterial Type Strains, Phase II (KMG-II): from individual species to whole genera.</title>
        <authorList>
            <person name="Goeker M."/>
        </authorList>
    </citation>
    <scope>NUCLEOTIDE SEQUENCE [LARGE SCALE GENOMIC DNA]</scope>
    <source>
        <strain evidence="1 2">DSM 28135</strain>
    </source>
</reference>
<protein>
    <submittedName>
        <fullName evidence="1">Uncharacterized protein</fullName>
    </submittedName>
</protein>
<dbReference type="RefSeq" id="WP_262711358.1">
    <property type="nucleotide sequence ID" value="NZ_SOBW01000007.1"/>
</dbReference>
<dbReference type="EMBL" id="SOBW01000007">
    <property type="protein sequence ID" value="TDU43652.1"/>
    <property type="molecule type" value="Genomic_DNA"/>
</dbReference>
<keyword evidence="2" id="KW-1185">Reference proteome</keyword>
<proteinExistence type="predicted"/>
<evidence type="ECO:0000313" key="2">
    <source>
        <dbReference type="Proteomes" id="UP000294689"/>
    </source>
</evidence>
<organism evidence="1 2">
    <name type="scientific">Gelidibacter sediminis</name>
    <dbReference type="NCBI Taxonomy" id="1608710"/>
    <lineage>
        <taxon>Bacteria</taxon>
        <taxon>Pseudomonadati</taxon>
        <taxon>Bacteroidota</taxon>
        <taxon>Flavobacteriia</taxon>
        <taxon>Flavobacteriales</taxon>
        <taxon>Flavobacteriaceae</taxon>
        <taxon>Gelidibacter</taxon>
    </lineage>
</organism>
<name>A0A4R7Q9I3_9FLAO</name>
<gene>
    <name evidence="1" type="ORF">BXY82_1068</name>
</gene>
<evidence type="ECO:0000313" key="1">
    <source>
        <dbReference type="EMBL" id="TDU43652.1"/>
    </source>
</evidence>
<dbReference type="AlphaFoldDB" id="A0A4R7Q9I3"/>
<accession>A0A4R7Q9I3</accession>
<sequence>MKTNQESQLKQYARVARIFPKTNPNATNARIRVLATAKPQI</sequence>
<dbReference type="Proteomes" id="UP000294689">
    <property type="component" value="Unassembled WGS sequence"/>
</dbReference>
<comment type="caution">
    <text evidence="1">The sequence shown here is derived from an EMBL/GenBank/DDBJ whole genome shotgun (WGS) entry which is preliminary data.</text>
</comment>